<dbReference type="GO" id="GO:0030619">
    <property type="term" value="F:U1 snRNA binding"/>
    <property type="evidence" value="ECO:0007669"/>
    <property type="project" value="TreeGrafter"/>
</dbReference>
<dbReference type="InterPro" id="IPR027652">
    <property type="entry name" value="PRP8"/>
</dbReference>
<dbReference type="GO" id="GO:0097157">
    <property type="term" value="F:pre-mRNA intronic binding"/>
    <property type="evidence" value="ECO:0007669"/>
    <property type="project" value="TreeGrafter"/>
</dbReference>
<evidence type="ECO:0000259" key="2">
    <source>
        <dbReference type="Pfam" id="PF08083"/>
    </source>
</evidence>
<dbReference type="Pfam" id="PF08083">
    <property type="entry name" value="PROCN"/>
    <property type="match status" value="1"/>
</dbReference>
<evidence type="ECO:0000313" key="4">
    <source>
        <dbReference type="Proteomes" id="UP000472262"/>
    </source>
</evidence>
<dbReference type="InterPro" id="IPR012591">
    <property type="entry name" value="PRO8NT"/>
</dbReference>
<feature type="domain" description="PROCN" evidence="2">
    <location>
        <begin position="380"/>
        <end position="453"/>
    </location>
</feature>
<name>A0A672QXM2_SINGR</name>
<accession>A0A672QXM2</accession>
<reference evidence="3" key="2">
    <citation type="submission" date="2025-09" db="UniProtKB">
        <authorList>
            <consortium name="Ensembl"/>
        </authorList>
    </citation>
    <scope>IDENTIFICATION</scope>
</reference>
<dbReference type="GO" id="GO:0000244">
    <property type="term" value="P:spliceosomal tri-snRNP complex assembly"/>
    <property type="evidence" value="ECO:0007669"/>
    <property type="project" value="TreeGrafter"/>
</dbReference>
<dbReference type="PANTHER" id="PTHR11140:SF0">
    <property type="entry name" value="PRE-MRNA-PROCESSING-SPLICING FACTOR 8"/>
    <property type="match status" value="1"/>
</dbReference>
<dbReference type="Pfam" id="PF08082">
    <property type="entry name" value="PRO8NT"/>
    <property type="match status" value="1"/>
</dbReference>
<evidence type="ECO:0000313" key="3">
    <source>
        <dbReference type="Ensembl" id="ENSSGRP00000080988.1"/>
    </source>
</evidence>
<reference evidence="3" key="1">
    <citation type="submission" date="2025-08" db="UniProtKB">
        <authorList>
            <consortium name="Ensembl"/>
        </authorList>
    </citation>
    <scope>IDENTIFICATION</scope>
</reference>
<dbReference type="GO" id="GO:0005682">
    <property type="term" value="C:U5 snRNP"/>
    <property type="evidence" value="ECO:0007669"/>
    <property type="project" value="TreeGrafter"/>
</dbReference>
<evidence type="ECO:0000259" key="1">
    <source>
        <dbReference type="Pfam" id="PF08082"/>
    </source>
</evidence>
<dbReference type="GO" id="GO:0017070">
    <property type="term" value="F:U6 snRNA binding"/>
    <property type="evidence" value="ECO:0007669"/>
    <property type="project" value="TreeGrafter"/>
</dbReference>
<proteinExistence type="predicted"/>
<feature type="domain" description="PRO8NT" evidence="1">
    <location>
        <begin position="65"/>
        <end position="216"/>
    </location>
</feature>
<keyword evidence="4" id="KW-1185">Reference proteome</keyword>
<dbReference type="InterPro" id="IPR012592">
    <property type="entry name" value="PROCN"/>
</dbReference>
<dbReference type="GO" id="GO:0030623">
    <property type="term" value="F:U5 snRNA binding"/>
    <property type="evidence" value="ECO:0007669"/>
    <property type="project" value="TreeGrafter"/>
</dbReference>
<dbReference type="GO" id="GO:0071013">
    <property type="term" value="C:catalytic step 2 spliceosome"/>
    <property type="evidence" value="ECO:0007669"/>
    <property type="project" value="TreeGrafter"/>
</dbReference>
<gene>
    <name evidence="3" type="primary">prpf8</name>
</gene>
<organism evidence="3 4">
    <name type="scientific">Sinocyclocheilus grahami</name>
    <name type="common">Dianchi golden-line fish</name>
    <name type="synonym">Barbus grahami</name>
    <dbReference type="NCBI Taxonomy" id="75366"/>
    <lineage>
        <taxon>Eukaryota</taxon>
        <taxon>Metazoa</taxon>
        <taxon>Chordata</taxon>
        <taxon>Craniata</taxon>
        <taxon>Vertebrata</taxon>
        <taxon>Euteleostomi</taxon>
        <taxon>Actinopterygii</taxon>
        <taxon>Neopterygii</taxon>
        <taxon>Teleostei</taxon>
        <taxon>Ostariophysi</taxon>
        <taxon>Cypriniformes</taxon>
        <taxon>Cyprinidae</taxon>
        <taxon>Cyprininae</taxon>
        <taxon>Sinocyclocheilus</taxon>
    </lineage>
</organism>
<dbReference type="AlphaFoldDB" id="A0A672QXM2"/>
<protein>
    <submittedName>
        <fullName evidence="3">Pre-mRNA-processing-splicing factor 8</fullName>
    </submittedName>
</protein>
<dbReference type="Proteomes" id="UP000472262">
    <property type="component" value="Unassembled WGS sequence"/>
</dbReference>
<dbReference type="Ensembl" id="ENSSGRT00000086236.1">
    <property type="protein sequence ID" value="ENSSGRP00000080988.1"/>
    <property type="gene ID" value="ENSSGRG00000040423.1"/>
</dbReference>
<dbReference type="PANTHER" id="PTHR11140">
    <property type="entry name" value="PRE-MRNA SPLICING FACTOR PRP8"/>
    <property type="match status" value="1"/>
</dbReference>
<dbReference type="GO" id="GO:0030620">
    <property type="term" value="F:U2 snRNA binding"/>
    <property type="evidence" value="ECO:0007669"/>
    <property type="project" value="TreeGrafter"/>
</dbReference>
<sequence length="454" mass="53782">MAAAFPYRGVPVTMPPGVPPPPPAVAPVPDYMTEEKLQEKARKWQQLQAKRYSEKRKFGFVDAQKEDMPPEHVRKIIRDHGDMTNRKFRHDKRVYLGALKYMPHAVLKLLENMPMPWEQIRDVPVLYHITGAISFVNEIPWVIEPVYISQWGTMWIMMRREKRDRRHFKRMRFPPFDDEEPPLDYADNILDVEPLEAIQMELDPEEDSSVAEWLYEHQPLKDTTKYVNGTTYRRWQFTLPMMSTLYRLANQLLTDLVDKNYFYLFDLKAFFTSKALNMAIPGGPKFEPLVRDINLQDEDWNEFNDINKIIIRQPIRTEYKIAFPYLYNNLPHHVHLTWYETSSCTPSSFPISSHINYDDEEFELPEYVEPLLKETPLYTDNTANGIALLWAPRPFNLRSGRTRRAIDVPLIKNWYREHCPAGQPVKVRVSYQKLLKYYVLNALKHRPPKAQKKR</sequence>